<dbReference type="InterPro" id="IPR012337">
    <property type="entry name" value="RNaseH-like_sf"/>
</dbReference>
<evidence type="ECO:0000259" key="4">
    <source>
        <dbReference type="Pfam" id="PF24626"/>
    </source>
</evidence>
<proteinExistence type="predicted"/>
<feature type="compositionally biased region" description="Polar residues" evidence="2">
    <location>
        <begin position="180"/>
        <end position="203"/>
    </location>
</feature>
<dbReference type="InterPro" id="IPR036397">
    <property type="entry name" value="RNaseH_sf"/>
</dbReference>
<organism evidence="5 6">
    <name type="scientific">Cucumis melo var. makuwa</name>
    <name type="common">Oriental melon</name>
    <dbReference type="NCBI Taxonomy" id="1194695"/>
    <lineage>
        <taxon>Eukaryota</taxon>
        <taxon>Viridiplantae</taxon>
        <taxon>Streptophyta</taxon>
        <taxon>Embryophyta</taxon>
        <taxon>Tracheophyta</taxon>
        <taxon>Spermatophyta</taxon>
        <taxon>Magnoliopsida</taxon>
        <taxon>eudicotyledons</taxon>
        <taxon>Gunneridae</taxon>
        <taxon>Pentapetalae</taxon>
        <taxon>rosids</taxon>
        <taxon>fabids</taxon>
        <taxon>Cucurbitales</taxon>
        <taxon>Cucurbitaceae</taxon>
        <taxon>Benincaseae</taxon>
        <taxon>Cucumis</taxon>
    </lineage>
</organism>
<evidence type="ECO:0000313" key="5">
    <source>
        <dbReference type="EMBL" id="TYK16436.1"/>
    </source>
</evidence>
<evidence type="ECO:0000256" key="2">
    <source>
        <dbReference type="SAM" id="MobiDB-lite"/>
    </source>
</evidence>
<feature type="region of interest" description="Disordered" evidence="2">
    <location>
        <begin position="178"/>
        <end position="203"/>
    </location>
</feature>
<feature type="domain" description="Retrotransposon gag" evidence="3">
    <location>
        <begin position="51"/>
        <end position="136"/>
    </location>
</feature>
<evidence type="ECO:0000313" key="6">
    <source>
        <dbReference type="Proteomes" id="UP000321947"/>
    </source>
</evidence>
<dbReference type="PANTHER" id="PTHR35046:SF26">
    <property type="entry name" value="RNA-DIRECTED DNA POLYMERASE"/>
    <property type="match status" value="1"/>
</dbReference>
<dbReference type="InterPro" id="IPR056924">
    <property type="entry name" value="SH3_Tf2-1"/>
</dbReference>
<accession>A0A5D3D183</accession>
<feature type="coiled-coil region" evidence="1">
    <location>
        <begin position="4"/>
        <end position="38"/>
    </location>
</feature>
<dbReference type="Gene3D" id="3.30.420.10">
    <property type="entry name" value="Ribonuclease H-like superfamily/Ribonuclease H"/>
    <property type="match status" value="1"/>
</dbReference>
<sequence length="562" mass="64976">MKTIKRMDVQNEKQQQQNQALMKNLDKLNLKTDTQQQQYQLTDAEKMIVSVISFDGLALDWFCSQEQRNKFTDWTNLKSRLLERFRSIREGSLYGRFFAIKQTTTVEEYRNLFDRLVAPLSDLPDKVMEETFMNGLFPWIRAEVEYSEPVGLPQMMRLALKAEIREIIQREAAGGKYLYNPTNSNKPNAATNGNEGRNSQKTPMRTITLRNTTNGEARRKGPRKRLSDAEFKAKREKGLCFKCDEKYHFGHKCKELEVREMRMFVLHENNEEEEIIEEECAPPKELNMFEVEGEVNAVVELSISSVVGLTNPGTMKVRGKLKGEETIVLIDCEATHNFISEKLVREMKLYTKEISDYGVLLGSGTAIKGKGLNRSTAYHPQTDGQTEVFNQSVEAYLRCFCGERPKEWNPLIHWAKYWYNTTYQRALGVSPFQAVYGRTPPPLVFYRDLSTSNSTLEGDIVYLKLRPYRQVSMRKRRNEKLSPKYFGPYKVLKRIGTVAHKLELPSSATIHPVFHISQLKRAFGSCQNPQDLAPYMTGNNEWLAVSEEAYGYQKNSKGDWRY</sequence>
<evidence type="ECO:0000256" key="1">
    <source>
        <dbReference type="SAM" id="Coils"/>
    </source>
</evidence>
<dbReference type="Pfam" id="PF03732">
    <property type="entry name" value="Retrotrans_gag"/>
    <property type="match status" value="1"/>
</dbReference>
<dbReference type="SUPFAM" id="SSF53098">
    <property type="entry name" value="Ribonuclease H-like"/>
    <property type="match status" value="1"/>
</dbReference>
<dbReference type="AlphaFoldDB" id="A0A5D3D183"/>
<dbReference type="PANTHER" id="PTHR35046">
    <property type="entry name" value="ZINC KNUCKLE (CCHC-TYPE) FAMILY PROTEIN"/>
    <property type="match status" value="1"/>
</dbReference>
<dbReference type="Pfam" id="PF24626">
    <property type="entry name" value="SH3_Tf2-1"/>
    <property type="match status" value="1"/>
</dbReference>
<keyword evidence="1" id="KW-0175">Coiled coil</keyword>
<name>A0A5D3D183_CUCMM</name>
<feature type="domain" description="Tf2-1-like SH3-like" evidence="4">
    <location>
        <begin position="458"/>
        <end position="521"/>
    </location>
</feature>
<dbReference type="GO" id="GO:0003676">
    <property type="term" value="F:nucleic acid binding"/>
    <property type="evidence" value="ECO:0007669"/>
    <property type="project" value="InterPro"/>
</dbReference>
<comment type="caution">
    <text evidence="5">The sequence shown here is derived from an EMBL/GenBank/DDBJ whole genome shotgun (WGS) entry which is preliminary data.</text>
</comment>
<dbReference type="CDD" id="cd00303">
    <property type="entry name" value="retropepsin_like"/>
    <property type="match status" value="1"/>
</dbReference>
<reference evidence="5 6" key="1">
    <citation type="submission" date="2019-08" db="EMBL/GenBank/DDBJ databases">
        <title>Draft genome sequences of two oriental melons (Cucumis melo L. var makuwa).</title>
        <authorList>
            <person name="Kwon S.-Y."/>
        </authorList>
    </citation>
    <scope>NUCLEOTIDE SEQUENCE [LARGE SCALE GENOMIC DNA]</scope>
    <source>
        <strain evidence="6">cv. Chang Bougi</strain>
        <tissue evidence="5">Leaf</tissue>
    </source>
</reference>
<dbReference type="InterPro" id="IPR005162">
    <property type="entry name" value="Retrotrans_gag_dom"/>
</dbReference>
<evidence type="ECO:0000259" key="3">
    <source>
        <dbReference type="Pfam" id="PF03732"/>
    </source>
</evidence>
<gene>
    <name evidence="5" type="ORF">E5676_scaffold21G002340</name>
</gene>
<dbReference type="Proteomes" id="UP000321947">
    <property type="component" value="Unassembled WGS sequence"/>
</dbReference>
<protein>
    <submittedName>
        <fullName evidence="5">Ty3-gypsy retrotransposon protein</fullName>
    </submittedName>
</protein>
<dbReference type="EMBL" id="SSTD01008307">
    <property type="protein sequence ID" value="TYK16436.1"/>
    <property type="molecule type" value="Genomic_DNA"/>
</dbReference>